<evidence type="ECO:0000313" key="2">
    <source>
        <dbReference type="Proteomes" id="UP001162972"/>
    </source>
</evidence>
<gene>
    <name evidence="1" type="ORF">OIU84_022522</name>
</gene>
<protein>
    <submittedName>
        <fullName evidence="1">Uncharacterized protein</fullName>
    </submittedName>
</protein>
<dbReference type="Proteomes" id="UP001162972">
    <property type="component" value="Chromosome 1"/>
</dbReference>
<accession>A0AAD6PFB6</accession>
<name>A0AAD6PFB6_9ROSI</name>
<organism evidence="1 2">
    <name type="scientific">Salix udensis</name>
    <dbReference type="NCBI Taxonomy" id="889485"/>
    <lineage>
        <taxon>Eukaryota</taxon>
        <taxon>Viridiplantae</taxon>
        <taxon>Streptophyta</taxon>
        <taxon>Embryophyta</taxon>
        <taxon>Tracheophyta</taxon>
        <taxon>Spermatophyta</taxon>
        <taxon>Magnoliopsida</taxon>
        <taxon>eudicotyledons</taxon>
        <taxon>Gunneridae</taxon>
        <taxon>Pentapetalae</taxon>
        <taxon>rosids</taxon>
        <taxon>fabids</taxon>
        <taxon>Malpighiales</taxon>
        <taxon>Salicaceae</taxon>
        <taxon>Saliceae</taxon>
        <taxon>Salix</taxon>
    </lineage>
</organism>
<dbReference type="AlphaFoldDB" id="A0AAD6PFB6"/>
<comment type="caution">
    <text evidence="1">The sequence shown here is derived from an EMBL/GenBank/DDBJ whole genome shotgun (WGS) entry which is preliminary data.</text>
</comment>
<dbReference type="EMBL" id="JAPFFJ010000005">
    <property type="protein sequence ID" value="KAJ6426940.1"/>
    <property type="molecule type" value="Genomic_DNA"/>
</dbReference>
<proteinExistence type="predicted"/>
<evidence type="ECO:0000313" key="1">
    <source>
        <dbReference type="EMBL" id="KAJ6426940.1"/>
    </source>
</evidence>
<keyword evidence="2" id="KW-1185">Reference proteome</keyword>
<sequence>MLWETQIGGPEQSRPPSSSFVPLPPFLPFLWPSGQHPQLPWQLY</sequence>
<reference evidence="1 2" key="1">
    <citation type="journal article" date="2023" name="Int. J. Mol. Sci.">
        <title>De Novo Assembly and Annotation of 11 Diverse Shrub Willow (Salix) Genomes Reveals Novel Gene Organization in Sex-Linked Regions.</title>
        <authorList>
            <person name="Hyden B."/>
            <person name="Feng K."/>
            <person name="Yates T.B."/>
            <person name="Jawdy S."/>
            <person name="Cereghino C."/>
            <person name="Smart L.B."/>
            <person name="Muchero W."/>
        </authorList>
    </citation>
    <scope>NUCLEOTIDE SEQUENCE [LARGE SCALE GENOMIC DNA]</scope>
    <source>
        <tissue evidence="1">Shoot tip</tissue>
    </source>
</reference>